<sequence>MLYPFGVFLLVAGGLLFAVFSRAWLGDGTGHGSYPISFDELFYWGQWAAFWLTLAALVTFAFCRWKGQSWRLAAPVIGVGLCLHFIVFSMPLLENRFEWPRGALGWKVFLAAKQRERALRDRERHLQELFTGTWTNPKGARLLVSDNRARFEEAGVTTELGAGALETFSLEPRSRMEYELARCGLNQLRNGLSDREYPLFVVRKAAAPDSLLLLLNPHQLLLIIPGVSSHLLSRQGRAG</sequence>
<reference evidence="2 3" key="1">
    <citation type="submission" date="2020-10" db="EMBL/GenBank/DDBJ databases">
        <title>Complete genome sequence of Paludibaculum fermentans P105T, a facultatively anaerobic acidobacterium capable of dissimilatory Fe(III) reduction.</title>
        <authorList>
            <person name="Dedysh S.N."/>
            <person name="Beletsky A.V."/>
            <person name="Kulichevskaya I.S."/>
            <person name="Mardanov A.V."/>
            <person name="Ravin N.V."/>
        </authorList>
    </citation>
    <scope>NUCLEOTIDE SEQUENCE [LARGE SCALE GENOMIC DNA]</scope>
    <source>
        <strain evidence="2 3">P105</strain>
    </source>
</reference>
<dbReference type="KEGG" id="pfer:IRI77_10465"/>
<evidence type="ECO:0000256" key="1">
    <source>
        <dbReference type="SAM" id="Phobius"/>
    </source>
</evidence>
<dbReference type="AlphaFoldDB" id="A0A7S7SNA3"/>
<gene>
    <name evidence="2" type="ORF">IRI77_10465</name>
</gene>
<keyword evidence="1" id="KW-0472">Membrane</keyword>
<proteinExistence type="predicted"/>
<name>A0A7S7SNA3_PALFE</name>
<keyword evidence="3" id="KW-1185">Reference proteome</keyword>
<accession>A0A7S7SNA3</accession>
<keyword evidence="1" id="KW-0812">Transmembrane</keyword>
<dbReference type="Proteomes" id="UP000593892">
    <property type="component" value="Chromosome"/>
</dbReference>
<evidence type="ECO:0000313" key="3">
    <source>
        <dbReference type="Proteomes" id="UP000593892"/>
    </source>
</evidence>
<feature type="transmembrane region" description="Helical" evidence="1">
    <location>
        <begin position="41"/>
        <end position="63"/>
    </location>
</feature>
<dbReference type="EMBL" id="CP063849">
    <property type="protein sequence ID" value="QOY90351.1"/>
    <property type="molecule type" value="Genomic_DNA"/>
</dbReference>
<evidence type="ECO:0000313" key="2">
    <source>
        <dbReference type="EMBL" id="QOY90351.1"/>
    </source>
</evidence>
<keyword evidence="1" id="KW-1133">Transmembrane helix</keyword>
<organism evidence="2 3">
    <name type="scientific">Paludibaculum fermentans</name>
    <dbReference type="NCBI Taxonomy" id="1473598"/>
    <lineage>
        <taxon>Bacteria</taxon>
        <taxon>Pseudomonadati</taxon>
        <taxon>Acidobacteriota</taxon>
        <taxon>Terriglobia</taxon>
        <taxon>Bryobacterales</taxon>
        <taxon>Bryobacteraceae</taxon>
        <taxon>Paludibaculum</taxon>
    </lineage>
</organism>
<protein>
    <submittedName>
        <fullName evidence="2">Uncharacterized protein</fullName>
    </submittedName>
</protein>
<feature type="transmembrane region" description="Helical" evidence="1">
    <location>
        <begin position="72"/>
        <end position="93"/>
    </location>
</feature>
<dbReference type="RefSeq" id="WP_194452016.1">
    <property type="nucleotide sequence ID" value="NZ_CP063849.1"/>
</dbReference>